<name>A0A0F4GMZ0_9PEZI</name>
<feature type="region of interest" description="Disordered" evidence="1">
    <location>
        <begin position="1"/>
        <end position="20"/>
    </location>
</feature>
<keyword evidence="3" id="KW-1185">Reference proteome</keyword>
<evidence type="ECO:0000313" key="3">
    <source>
        <dbReference type="Proteomes" id="UP000033647"/>
    </source>
</evidence>
<reference evidence="2 3" key="1">
    <citation type="submission" date="2015-03" db="EMBL/GenBank/DDBJ databases">
        <title>RNA-seq based gene annotation and comparative genomics of four Zymoseptoria species reveal species-specific pathogenicity related genes and transposable element activity.</title>
        <authorList>
            <person name="Grandaubert J."/>
            <person name="Bhattacharyya A."/>
            <person name="Stukenbrock E.H."/>
        </authorList>
    </citation>
    <scope>NUCLEOTIDE SEQUENCE [LARGE SCALE GENOMIC DNA]</scope>
    <source>
        <strain evidence="2 3">Zb18110</strain>
    </source>
</reference>
<accession>A0A0F4GMZ0</accession>
<proteinExistence type="predicted"/>
<organism evidence="2 3">
    <name type="scientific">Zymoseptoria brevis</name>
    <dbReference type="NCBI Taxonomy" id="1047168"/>
    <lineage>
        <taxon>Eukaryota</taxon>
        <taxon>Fungi</taxon>
        <taxon>Dikarya</taxon>
        <taxon>Ascomycota</taxon>
        <taxon>Pezizomycotina</taxon>
        <taxon>Dothideomycetes</taxon>
        <taxon>Dothideomycetidae</taxon>
        <taxon>Mycosphaerellales</taxon>
        <taxon>Mycosphaerellaceae</taxon>
        <taxon>Zymoseptoria</taxon>
    </lineage>
</organism>
<dbReference type="EMBL" id="LAFY01000473">
    <property type="protein sequence ID" value="KJX97550.1"/>
    <property type="molecule type" value="Genomic_DNA"/>
</dbReference>
<dbReference type="OrthoDB" id="5305306at2759"/>
<gene>
    <name evidence="2" type="ORF">TI39_contig481g00008</name>
</gene>
<sequence>MPSNRRPRQASHTPPTVQYSQSDTWIHPSVLHRQAIARANKAREKFCPKSELWPNDYDVIQHDAQWQINKGNAKIQTMERARAVKQAKIRLDKATRACGAVPVPTAEAVTPFNGKAFVSAPLCSPVLCYPTIFNITFPEGRHASHPVASWPTKEEMHEASAVYTIKRPGKKTLHLRNLPFPSCTVQEISTFAEADLRKVWVPQYALDHVNSTFAFATMGSSTGVEVEGTVTPLSAEEELEMFGPELWTMLDEFW</sequence>
<dbReference type="Proteomes" id="UP000033647">
    <property type="component" value="Unassembled WGS sequence"/>
</dbReference>
<feature type="compositionally biased region" description="Polar residues" evidence="1">
    <location>
        <begin position="10"/>
        <end position="20"/>
    </location>
</feature>
<protein>
    <submittedName>
        <fullName evidence="2">Uncharacterized protein</fullName>
    </submittedName>
</protein>
<dbReference type="AlphaFoldDB" id="A0A0F4GMZ0"/>
<comment type="caution">
    <text evidence="2">The sequence shown here is derived from an EMBL/GenBank/DDBJ whole genome shotgun (WGS) entry which is preliminary data.</text>
</comment>
<dbReference type="STRING" id="1047168.A0A0F4GMZ0"/>
<evidence type="ECO:0000256" key="1">
    <source>
        <dbReference type="SAM" id="MobiDB-lite"/>
    </source>
</evidence>
<evidence type="ECO:0000313" key="2">
    <source>
        <dbReference type="EMBL" id="KJX97550.1"/>
    </source>
</evidence>